<dbReference type="AlphaFoldDB" id="A0A9P0GNH3"/>
<dbReference type="PROSITE" id="PS50157">
    <property type="entry name" value="ZINC_FINGER_C2H2_2"/>
    <property type="match status" value="1"/>
</dbReference>
<evidence type="ECO:0000259" key="6">
    <source>
        <dbReference type="PROSITE" id="PS50157"/>
    </source>
</evidence>
<keyword evidence="3 5" id="KW-0863">Zinc-finger</keyword>
<dbReference type="PROSITE" id="PS00028">
    <property type="entry name" value="ZINC_FINGER_C2H2_1"/>
    <property type="match status" value="3"/>
</dbReference>
<sequence length="163" mass="20224">MTVACEYCDRVFREYEHMEQHRDAKHYYPCEHCDYFFNSAEELDEHEDDVHYIVLCTDKDCNLRFLTKKAMKQHWNADHYFPCKYCNYYWPSQEELDEHDLEEHLTVTCNFCDRLFRAEAHMKQHEIDKHEDVDYFPCHYCSENFDFADTRSSHYYHYHRITK</sequence>
<dbReference type="EMBL" id="OV651821">
    <property type="protein sequence ID" value="CAH1115343.1"/>
    <property type="molecule type" value="Genomic_DNA"/>
</dbReference>
<dbReference type="SMART" id="SM00355">
    <property type="entry name" value="ZnF_C2H2"/>
    <property type="match status" value="6"/>
</dbReference>
<proteinExistence type="predicted"/>
<dbReference type="Proteomes" id="UP001153636">
    <property type="component" value="Chromosome 9"/>
</dbReference>
<evidence type="ECO:0000256" key="1">
    <source>
        <dbReference type="ARBA" id="ARBA00022723"/>
    </source>
</evidence>
<dbReference type="PANTHER" id="PTHR24379:SF117">
    <property type="entry name" value="ZINC FINGER PROTEIN WECKLE"/>
    <property type="match status" value="1"/>
</dbReference>
<keyword evidence="8" id="KW-1185">Reference proteome</keyword>
<name>A0A9P0GNH3_9CUCU</name>
<evidence type="ECO:0000313" key="8">
    <source>
        <dbReference type="Proteomes" id="UP001153636"/>
    </source>
</evidence>
<dbReference type="PANTHER" id="PTHR24379">
    <property type="entry name" value="KRAB AND ZINC FINGER DOMAIN-CONTAINING"/>
    <property type="match status" value="1"/>
</dbReference>
<organism evidence="7 8">
    <name type="scientific">Psylliodes chrysocephalus</name>
    <dbReference type="NCBI Taxonomy" id="3402493"/>
    <lineage>
        <taxon>Eukaryota</taxon>
        <taxon>Metazoa</taxon>
        <taxon>Ecdysozoa</taxon>
        <taxon>Arthropoda</taxon>
        <taxon>Hexapoda</taxon>
        <taxon>Insecta</taxon>
        <taxon>Pterygota</taxon>
        <taxon>Neoptera</taxon>
        <taxon>Endopterygota</taxon>
        <taxon>Coleoptera</taxon>
        <taxon>Polyphaga</taxon>
        <taxon>Cucujiformia</taxon>
        <taxon>Chrysomeloidea</taxon>
        <taxon>Chrysomelidae</taxon>
        <taxon>Galerucinae</taxon>
        <taxon>Alticini</taxon>
        <taxon>Psylliodes</taxon>
    </lineage>
</organism>
<keyword evidence="2" id="KW-0677">Repeat</keyword>
<reference evidence="7" key="1">
    <citation type="submission" date="2022-01" db="EMBL/GenBank/DDBJ databases">
        <authorList>
            <person name="King R."/>
        </authorList>
    </citation>
    <scope>NUCLEOTIDE SEQUENCE</scope>
</reference>
<evidence type="ECO:0000256" key="4">
    <source>
        <dbReference type="ARBA" id="ARBA00022833"/>
    </source>
</evidence>
<dbReference type="GO" id="GO:0008270">
    <property type="term" value="F:zinc ion binding"/>
    <property type="evidence" value="ECO:0007669"/>
    <property type="project" value="UniProtKB-KW"/>
</dbReference>
<gene>
    <name evidence="7" type="ORF">PSYICH_LOCUS15701</name>
</gene>
<dbReference type="Gene3D" id="3.30.160.60">
    <property type="entry name" value="Classic Zinc Finger"/>
    <property type="match status" value="2"/>
</dbReference>
<keyword evidence="1" id="KW-0479">Metal-binding</keyword>
<evidence type="ECO:0000256" key="3">
    <source>
        <dbReference type="ARBA" id="ARBA00022771"/>
    </source>
</evidence>
<protein>
    <recommendedName>
        <fullName evidence="6">C2H2-type domain-containing protein</fullName>
    </recommendedName>
</protein>
<evidence type="ECO:0000256" key="5">
    <source>
        <dbReference type="PROSITE-ProRule" id="PRU00042"/>
    </source>
</evidence>
<evidence type="ECO:0000313" key="7">
    <source>
        <dbReference type="EMBL" id="CAH1115343.1"/>
    </source>
</evidence>
<dbReference type="InterPro" id="IPR013087">
    <property type="entry name" value="Znf_C2H2_type"/>
</dbReference>
<keyword evidence="4" id="KW-0862">Zinc</keyword>
<accession>A0A9P0GNH3</accession>
<dbReference type="OrthoDB" id="6736038at2759"/>
<evidence type="ECO:0000256" key="2">
    <source>
        <dbReference type="ARBA" id="ARBA00022737"/>
    </source>
</evidence>
<feature type="domain" description="C2H2-type" evidence="6">
    <location>
        <begin position="28"/>
        <end position="51"/>
    </location>
</feature>